<proteinExistence type="predicted"/>
<organism evidence="1 2">
    <name type="scientific">Araneus ventricosus</name>
    <name type="common">Orbweaver spider</name>
    <name type="synonym">Epeira ventricosa</name>
    <dbReference type="NCBI Taxonomy" id="182803"/>
    <lineage>
        <taxon>Eukaryota</taxon>
        <taxon>Metazoa</taxon>
        <taxon>Ecdysozoa</taxon>
        <taxon>Arthropoda</taxon>
        <taxon>Chelicerata</taxon>
        <taxon>Arachnida</taxon>
        <taxon>Araneae</taxon>
        <taxon>Araneomorphae</taxon>
        <taxon>Entelegynae</taxon>
        <taxon>Araneoidea</taxon>
        <taxon>Araneidae</taxon>
        <taxon>Araneus</taxon>
    </lineage>
</organism>
<evidence type="ECO:0000313" key="1">
    <source>
        <dbReference type="EMBL" id="GBN54420.1"/>
    </source>
</evidence>
<dbReference type="EMBL" id="BGPR01295207">
    <property type="protein sequence ID" value="GBN54420.1"/>
    <property type="molecule type" value="Genomic_DNA"/>
</dbReference>
<evidence type="ECO:0000313" key="2">
    <source>
        <dbReference type="Proteomes" id="UP000499080"/>
    </source>
</evidence>
<comment type="caution">
    <text evidence="1">The sequence shown here is derived from an EMBL/GenBank/DDBJ whole genome shotgun (WGS) entry which is preliminary data.</text>
</comment>
<feature type="non-terminal residue" evidence="1">
    <location>
        <position position="1"/>
    </location>
</feature>
<gene>
    <name evidence="1" type="ORF">AVEN_41545_1</name>
</gene>
<sequence length="32" mass="3757">SYSSAKRRFLKICRPYDESVKPTGYRCMAVDE</sequence>
<keyword evidence="2" id="KW-1185">Reference proteome</keyword>
<dbReference type="AlphaFoldDB" id="A0A4Y2PV26"/>
<protein>
    <submittedName>
        <fullName evidence="1">Uncharacterized protein</fullName>
    </submittedName>
</protein>
<reference evidence="1 2" key="1">
    <citation type="journal article" date="2019" name="Sci. Rep.">
        <title>Orb-weaving spider Araneus ventricosus genome elucidates the spidroin gene catalogue.</title>
        <authorList>
            <person name="Kono N."/>
            <person name="Nakamura H."/>
            <person name="Ohtoshi R."/>
            <person name="Moran D.A.P."/>
            <person name="Shinohara A."/>
            <person name="Yoshida Y."/>
            <person name="Fujiwara M."/>
            <person name="Mori M."/>
            <person name="Tomita M."/>
            <person name="Arakawa K."/>
        </authorList>
    </citation>
    <scope>NUCLEOTIDE SEQUENCE [LARGE SCALE GENOMIC DNA]</scope>
</reference>
<name>A0A4Y2PV26_ARAVE</name>
<dbReference type="Proteomes" id="UP000499080">
    <property type="component" value="Unassembled WGS sequence"/>
</dbReference>
<accession>A0A4Y2PV26</accession>